<feature type="region of interest" description="Disordered" evidence="1">
    <location>
        <begin position="1"/>
        <end position="114"/>
    </location>
</feature>
<reference evidence="4" key="1">
    <citation type="journal article" date="2023" name="Mol. Phylogenet. Evol.">
        <title>Genome-scale phylogeny and comparative genomics of the fungal order Sordariales.</title>
        <authorList>
            <person name="Hensen N."/>
            <person name="Bonometti L."/>
            <person name="Westerberg I."/>
            <person name="Brannstrom I.O."/>
            <person name="Guillou S."/>
            <person name="Cros-Aarteil S."/>
            <person name="Calhoun S."/>
            <person name="Haridas S."/>
            <person name="Kuo A."/>
            <person name="Mondo S."/>
            <person name="Pangilinan J."/>
            <person name="Riley R."/>
            <person name="LaButti K."/>
            <person name="Andreopoulos B."/>
            <person name="Lipzen A."/>
            <person name="Chen C."/>
            <person name="Yan M."/>
            <person name="Daum C."/>
            <person name="Ng V."/>
            <person name="Clum A."/>
            <person name="Steindorff A."/>
            <person name="Ohm R.A."/>
            <person name="Martin F."/>
            <person name="Silar P."/>
            <person name="Natvig D.O."/>
            <person name="Lalanne C."/>
            <person name="Gautier V."/>
            <person name="Ament-Velasquez S.L."/>
            <person name="Kruys A."/>
            <person name="Hutchinson M.I."/>
            <person name="Powell A.J."/>
            <person name="Barry K."/>
            <person name="Miller A.N."/>
            <person name="Grigoriev I.V."/>
            <person name="Debuchy R."/>
            <person name="Gladieux P."/>
            <person name="Hiltunen Thoren M."/>
            <person name="Johannesson H."/>
        </authorList>
    </citation>
    <scope>NUCLEOTIDE SEQUENCE</scope>
    <source>
        <strain evidence="4">CBS 958.72</strain>
    </source>
</reference>
<evidence type="ECO:0000313" key="5">
    <source>
        <dbReference type="Proteomes" id="UP001287356"/>
    </source>
</evidence>
<dbReference type="EMBL" id="JAULSN010000004">
    <property type="protein sequence ID" value="KAK3372985.1"/>
    <property type="molecule type" value="Genomic_DNA"/>
</dbReference>
<dbReference type="AlphaFoldDB" id="A0AAE0KB60"/>
<feature type="domain" description="F-box" evidence="3">
    <location>
        <begin position="119"/>
        <end position="165"/>
    </location>
</feature>
<feature type="transmembrane region" description="Helical" evidence="2">
    <location>
        <begin position="265"/>
        <end position="288"/>
    </location>
</feature>
<keyword evidence="2" id="KW-0812">Transmembrane</keyword>
<dbReference type="InterPro" id="IPR036047">
    <property type="entry name" value="F-box-like_dom_sf"/>
</dbReference>
<accession>A0AAE0KB60</accession>
<keyword evidence="5" id="KW-1185">Reference proteome</keyword>
<dbReference type="SMART" id="SM00256">
    <property type="entry name" value="FBOX"/>
    <property type="match status" value="1"/>
</dbReference>
<dbReference type="SUPFAM" id="SSF101447">
    <property type="entry name" value="Formin homology 2 domain (FH2 domain)"/>
    <property type="match status" value="1"/>
</dbReference>
<comment type="caution">
    <text evidence="4">The sequence shown here is derived from an EMBL/GenBank/DDBJ whole genome shotgun (WGS) entry which is preliminary data.</text>
</comment>
<sequence length="432" mass="48380">MDESMDPAEAEPPTGVTSAASTAPTSPHQSGPSPPPPPPPPPPPLPQPPPQAHASPPPAGNFLHGLIGGGFPDTVRNSISSFASHHDPRSRKGKGRAPDVEKGEAGDKSLSMPQAPKKQLHLLTLPPELQLMILRRLNFADIERLRRTCKQLRALASPSQIRTLMGPMQLQMQLLGHCKTCLLHDPFRSRLLLSSSSDPGYPLASRCIDCALQLGDPPIRVGRKIDLANYDTVWVCRWCGTPITEGAAYGNEQFHRTCYKSYNDALFFFFVLGWLQLSLGIVGAALAFRYFRDAVLVFAPTLTSFLLLWVCLGFLVFRGNRRKTYHWTLFLELAILALWIPPVYYISTDMINFPENPVPRSTIAALVMFGLNMFFRLLNILGNVVLFCEYDMTRIHRPNVPRWRKACHPGFALLVFWTYPQTLERKYPPDYN</sequence>
<dbReference type="Pfam" id="PF00646">
    <property type="entry name" value="F-box"/>
    <property type="match status" value="1"/>
</dbReference>
<name>A0AAE0KB60_9PEZI</name>
<evidence type="ECO:0000256" key="2">
    <source>
        <dbReference type="SAM" id="Phobius"/>
    </source>
</evidence>
<dbReference type="SUPFAM" id="SSF81383">
    <property type="entry name" value="F-box domain"/>
    <property type="match status" value="1"/>
</dbReference>
<evidence type="ECO:0000313" key="4">
    <source>
        <dbReference type="EMBL" id="KAK3372985.1"/>
    </source>
</evidence>
<feature type="compositionally biased region" description="Basic and acidic residues" evidence="1">
    <location>
        <begin position="96"/>
        <end position="107"/>
    </location>
</feature>
<keyword evidence="2" id="KW-0472">Membrane</keyword>
<proteinExistence type="predicted"/>
<reference evidence="4" key="2">
    <citation type="submission" date="2023-06" db="EMBL/GenBank/DDBJ databases">
        <authorList>
            <consortium name="Lawrence Berkeley National Laboratory"/>
            <person name="Haridas S."/>
            <person name="Hensen N."/>
            <person name="Bonometti L."/>
            <person name="Westerberg I."/>
            <person name="Brannstrom I.O."/>
            <person name="Guillou S."/>
            <person name="Cros-Aarteil S."/>
            <person name="Calhoun S."/>
            <person name="Kuo A."/>
            <person name="Mondo S."/>
            <person name="Pangilinan J."/>
            <person name="Riley R."/>
            <person name="Labutti K."/>
            <person name="Andreopoulos B."/>
            <person name="Lipzen A."/>
            <person name="Chen C."/>
            <person name="Yanf M."/>
            <person name="Daum C."/>
            <person name="Ng V."/>
            <person name="Clum A."/>
            <person name="Steindorff A."/>
            <person name="Ohm R."/>
            <person name="Martin F."/>
            <person name="Silar P."/>
            <person name="Natvig D."/>
            <person name="Lalanne C."/>
            <person name="Gautier V."/>
            <person name="Ament-Velasquez S.L."/>
            <person name="Kruys A."/>
            <person name="Hutchinson M.I."/>
            <person name="Powell A.J."/>
            <person name="Barry K."/>
            <person name="Miller A.N."/>
            <person name="Grigoriev I.V."/>
            <person name="Debuchy R."/>
            <person name="Gladieux P."/>
            <person name="Thoren M.H."/>
            <person name="Johannesson H."/>
        </authorList>
    </citation>
    <scope>NUCLEOTIDE SEQUENCE</scope>
    <source>
        <strain evidence="4">CBS 958.72</strain>
    </source>
</reference>
<feature type="transmembrane region" description="Helical" evidence="2">
    <location>
        <begin position="366"/>
        <end position="388"/>
    </location>
</feature>
<evidence type="ECO:0000259" key="3">
    <source>
        <dbReference type="PROSITE" id="PS50181"/>
    </source>
</evidence>
<dbReference type="InterPro" id="IPR001810">
    <property type="entry name" value="F-box_dom"/>
</dbReference>
<gene>
    <name evidence="4" type="ORF">B0T24DRAFT_248783</name>
</gene>
<organism evidence="4 5">
    <name type="scientific">Lasiosphaeria ovina</name>
    <dbReference type="NCBI Taxonomy" id="92902"/>
    <lineage>
        <taxon>Eukaryota</taxon>
        <taxon>Fungi</taxon>
        <taxon>Dikarya</taxon>
        <taxon>Ascomycota</taxon>
        <taxon>Pezizomycotina</taxon>
        <taxon>Sordariomycetes</taxon>
        <taxon>Sordariomycetidae</taxon>
        <taxon>Sordariales</taxon>
        <taxon>Lasiosphaeriaceae</taxon>
        <taxon>Lasiosphaeria</taxon>
    </lineage>
</organism>
<feature type="transmembrane region" description="Helical" evidence="2">
    <location>
        <begin position="329"/>
        <end position="346"/>
    </location>
</feature>
<dbReference type="Gene3D" id="1.20.1280.50">
    <property type="match status" value="1"/>
</dbReference>
<keyword evidence="2" id="KW-1133">Transmembrane helix</keyword>
<dbReference type="PROSITE" id="PS50181">
    <property type="entry name" value="FBOX"/>
    <property type="match status" value="1"/>
</dbReference>
<feature type="transmembrane region" description="Helical" evidence="2">
    <location>
        <begin position="294"/>
        <end position="317"/>
    </location>
</feature>
<dbReference type="Proteomes" id="UP001287356">
    <property type="component" value="Unassembled WGS sequence"/>
</dbReference>
<evidence type="ECO:0000256" key="1">
    <source>
        <dbReference type="SAM" id="MobiDB-lite"/>
    </source>
</evidence>
<protein>
    <recommendedName>
        <fullName evidence="3">F-box domain-containing protein</fullName>
    </recommendedName>
</protein>
<dbReference type="CDD" id="cd09917">
    <property type="entry name" value="F-box_SF"/>
    <property type="match status" value="1"/>
</dbReference>
<feature type="compositionally biased region" description="Pro residues" evidence="1">
    <location>
        <begin position="32"/>
        <end position="59"/>
    </location>
</feature>